<accession>A0A194X929</accession>
<dbReference type="PANTHER" id="PTHR34144">
    <property type="entry name" value="CHROMOSOME 8, WHOLE GENOME SHOTGUN SEQUENCE"/>
    <property type="match status" value="1"/>
</dbReference>
<sequence length="289" mass="33050">MNFLGPEKCTLSIVEGHSTDGTFEILKLLRSTIEQLGASYSFVSSGLDSKVGGRIEILAKFRNLALEPLMGSSNLDKTTVVFLNDVAICSEDILELIHQRVQQKADMTCAMDWTYVGNDPTFYDVWIARGMTGDSFFDIPEDGNWDSAWNLFWNDPMAQSRLNNRQPIQVFSCWNGAVVFAGEVLKKIKFRRSGEVECYQGEPKLFCKDMWYHGYGKIAVVPSVSIIYSDDDMRKIKALIGFTSDWTDKEREGQQIEWNENPPELVKCMRNYQDQTWVPWNESLPLKSF</sequence>
<proteinExistence type="predicted"/>
<evidence type="ECO:0000313" key="1">
    <source>
        <dbReference type="EMBL" id="KUJ16676.1"/>
    </source>
</evidence>
<evidence type="ECO:0000313" key="2">
    <source>
        <dbReference type="Proteomes" id="UP000070700"/>
    </source>
</evidence>
<evidence type="ECO:0008006" key="3">
    <source>
        <dbReference type="Google" id="ProtNLM"/>
    </source>
</evidence>
<protein>
    <recommendedName>
        <fullName evidence="3">Alpha-1,3-mannosyltransferase CMT1</fullName>
    </recommendedName>
</protein>
<dbReference type="RefSeq" id="XP_018071031.1">
    <property type="nucleotide sequence ID" value="XM_018211180.1"/>
</dbReference>
<keyword evidence="2" id="KW-1185">Reference proteome</keyword>
<dbReference type="AlphaFoldDB" id="A0A194X929"/>
<organism evidence="1 2">
    <name type="scientific">Mollisia scopiformis</name>
    <name type="common">Conifer needle endophyte fungus</name>
    <name type="synonym">Phialocephala scopiformis</name>
    <dbReference type="NCBI Taxonomy" id="149040"/>
    <lineage>
        <taxon>Eukaryota</taxon>
        <taxon>Fungi</taxon>
        <taxon>Dikarya</taxon>
        <taxon>Ascomycota</taxon>
        <taxon>Pezizomycotina</taxon>
        <taxon>Leotiomycetes</taxon>
        <taxon>Helotiales</taxon>
        <taxon>Mollisiaceae</taxon>
        <taxon>Mollisia</taxon>
    </lineage>
</organism>
<dbReference type="InParanoid" id="A0A194X929"/>
<dbReference type="EMBL" id="KQ947415">
    <property type="protein sequence ID" value="KUJ16676.1"/>
    <property type="molecule type" value="Genomic_DNA"/>
</dbReference>
<dbReference type="KEGG" id="psco:LY89DRAFT_62824"/>
<dbReference type="PANTHER" id="PTHR34144:SF5">
    <property type="entry name" value="ALPHA-1,3-MANNOSYLTRANSFERASE CMT1"/>
    <property type="match status" value="1"/>
</dbReference>
<reference evidence="1 2" key="1">
    <citation type="submission" date="2015-10" db="EMBL/GenBank/DDBJ databases">
        <title>Full genome of DAOMC 229536 Phialocephala scopiformis, a fungal endophyte of spruce producing the potent anti-insectan compound rugulosin.</title>
        <authorList>
            <consortium name="DOE Joint Genome Institute"/>
            <person name="Walker A.K."/>
            <person name="Frasz S.L."/>
            <person name="Seifert K.A."/>
            <person name="Miller J.D."/>
            <person name="Mondo S.J."/>
            <person name="Labutti K."/>
            <person name="Lipzen A."/>
            <person name="Dockter R."/>
            <person name="Kennedy M."/>
            <person name="Grigoriev I.V."/>
            <person name="Spatafora J.W."/>
        </authorList>
    </citation>
    <scope>NUCLEOTIDE SEQUENCE [LARGE SCALE GENOMIC DNA]</scope>
    <source>
        <strain evidence="1 2">CBS 120377</strain>
    </source>
</reference>
<dbReference type="Proteomes" id="UP000070700">
    <property type="component" value="Unassembled WGS sequence"/>
</dbReference>
<dbReference type="OrthoDB" id="262547at2759"/>
<name>A0A194X929_MOLSC</name>
<dbReference type="Pfam" id="PF11735">
    <property type="entry name" value="CAP59_mtransfer"/>
    <property type="match status" value="1"/>
</dbReference>
<gene>
    <name evidence="1" type="ORF">LY89DRAFT_62824</name>
</gene>
<dbReference type="SUPFAM" id="SSF53448">
    <property type="entry name" value="Nucleotide-diphospho-sugar transferases"/>
    <property type="match status" value="1"/>
</dbReference>
<dbReference type="InterPro" id="IPR029044">
    <property type="entry name" value="Nucleotide-diphossugar_trans"/>
</dbReference>
<dbReference type="InterPro" id="IPR021047">
    <property type="entry name" value="Mannosyltransferase_CMT1"/>
</dbReference>
<dbReference type="GeneID" id="28820906"/>